<protein>
    <submittedName>
        <fullName evidence="1">Uncharacterized protein</fullName>
    </submittedName>
</protein>
<gene>
    <name evidence="1" type="ORF">FPZ08_14400</name>
</gene>
<dbReference type="EMBL" id="CP042304">
    <property type="protein sequence ID" value="QDZ11826.1"/>
    <property type="molecule type" value="Genomic_DNA"/>
</dbReference>
<evidence type="ECO:0000313" key="2">
    <source>
        <dbReference type="Proteomes" id="UP000315364"/>
    </source>
</evidence>
<accession>A0A5B8LUV1</accession>
<dbReference type="AlphaFoldDB" id="A0A5B8LUV1"/>
<dbReference type="Proteomes" id="UP000315364">
    <property type="component" value="Chromosome"/>
</dbReference>
<dbReference type="RefSeq" id="WP_146290642.1">
    <property type="nucleotide sequence ID" value="NZ_CP042304.1"/>
</dbReference>
<proteinExistence type="predicted"/>
<sequence>MIAQPLSNLDLASHLADRIDAHLHVDLRDALIAEHLRSMVVATGQSPVSSGRLTNAVRRNLHALLPNDEAQQGIILSVLRSLQAIGDIVDVGLGNWVAPPARAVSSEDNGARLAIGSWPTAAAYLKAAGPARYLCGEREKQLAKSLTIDADTWLGEVGELAKWTERAIAAYSHQMTAVNVSAESFEVYAPDHFQHSGVMGRWLPMQGSTSPPGGAKALSTAAKYDPQSPILNRLFGPQDGRNNYQ</sequence>
<dbReference type="KEGG" id="dea:FPZ08_14400"/>
<keyword evidence="2" id="KW-1185">Reference proteome</keyword>
<evidence type="ECO:0000313" key="1">
    <source>
        <dbReference type="EMBL" id="QDZ11826.1"/>
    </source>
</evidence>
<reference evidence="1 2" key="1">
    <citation type="submission" date="2019-07" db="EMBL/GenBank/DDBJ databases">
        <title>Full genome sequence of Devosia sp. Gsoil 520.</title>
        <authorList>
            <person name="Im W.-T."/>
        </authorList>
    </citation>
    <scope>NUCLEOTIDE SEQUENCE [LARGE SCALE GENOMIC DNA]</scope>
    <source>
        <strain evidence="1 2">Gsoil 520</strain>
    </source>
</reference>
<name>A0A5B8LUV1_9HYPH</name>
<organism evidence="1 2">
    <name type="scientific">Devosia ginsengisoli</name>
    <dbReference type="NCBI Taxonomy" id="400770"/>
    <lineage>
        <taxon>Bacteria</taxon>
        <taxon>Pseudomonadati</taxon>
        <taxon>Pseudomonadota</taxon>
        <taxon>Alphaproteobacteria</taxon>
        <taxon>Hyphomicrobiales</taxon>
        <taxon>Devosiaceae</taxon>
        <taxon>Devosia</taxon>
    </lineage>
</organism>